<evidence type="ECO:0000313" key="2">
    <source>
        <dbReference type="EMBL" id="CAL2106813.1"/>
    </source>
</evidence>
<keyword evidence="2" id="KW-0238">DNA-binding</keyword>
<dbReference type="GO" id="GO:0003677">
    <property type="term" value="F:DNA binding"/>
    <property type="evidence" value="ECO:0007669"/>
    <property type="project" value="UniProtKB-KW"/>
</dbReference>
<dbReference type="Pfam" id="PF00313">
    <property type="entry name" value="CSD"/>
    <property type="match status" value="1"/>
</dbReference>
<feature type="domain" description="CSD" evidence="1">
    <location>
        <begin position="20"/>
        <end position="81"/>
    </location>
</feature>
<dbReference type="PANTHER" id="PTHR11544">
    <property type="entry name" value="COLD SHOCK DOMAIN CONTAINING PROTEINS"/>
    <property type="match status" value="1"/>
</dbReference>
<reference evidence="2 3" key="1">
    <citation type="submission" date="2024-05" db="EMBL/GenBank/DDBJ databases">
        <authorList>
            <person name="Duchaud E."/>
        </authorList>
    </citation>
    <scope>NUCLEOTIDE SEQUENCE [LARGE SCALE GENOMIC DNA]</scope>
    <source>
        <strain evidence="2">Ena-SAMPLE-TAB-13-05-2024-13:56:06:370-140305</strain>
    </source>
</reference>
<dbReference type="Gene3D" id="2.40.50.140">
    <property type="entry name" value="Nucleic acid-binding proteins"/>
    <property type="match status" value="1"/>
</dbReference>
<name>A0ABM9PM87_9FLAO</name>
<dbReference type="InterPro" id="IPR012340">
    <property type="entry name" value="NA-bd_OB-fold"/>
</dbReference>
<dbReference type="Proteomes" id="UP001497602">
    <property type="component" value="Unassembled WGS sequence"/>
</dbReference>
<proteinExistence type="predicted"/>
<evidence type="ECO:0000259" key="1">
    <source>
        <dbReference type="PROSITE" id="PS51857"/>
    </source>
</evidence>
<dbReference type="EMBL" id="CAXJRC010000022">
    <property type="protein sequence ID" value="CAL2106813.1"/>
    <property type="molecule type" value="Genomic_DNA"/>
</dbReference>
<dbReference type="PRINTS" id="PR00050">
    <property type="entry name" value="COLDSHOCK"/>
</dbReference>
<evidence type="ECO:0000313" key="3">
    <source>
        <dbReference type="Proteomes" id="UP001497602"/>
    </source>
</evidence>
<dbReference type="PROSITE" id="PS51857">
    <property type="entry name" value="CSD_2"/>
    <property type="match status" value="1"/>
</dbReference>
<dbReference type="CDD" id="cd04458">
    <property type="entry name" value="CSP_CDS"/>
    <property type="match status" value="1"/>
</dbReference>
<keyword evidence="3" id="KW-1185">Reference proteome</keyword>
<gene>
    <name evidence="2" type="ORF">T190115A13A_20093</name>
</gene>
<sequence length="82" mass="9405">MVDYQLIKLHLHFNIIFFTMKQGTVKFFNESKGFGFIIESNSNTEHFVHVSGLIDEVREGDTVEFELKEGKKGLNAVSVRVI</sequence>
<dbReference type="SUPFAM" id="SSF50249">
    <property type="entry name" value="Nucleic acid-binding proteins"/>
    <property type="match status" value="1"/>
</dbReference>
<dbReference type="SMART" id="SM00357">
    <property type="entry name" value="CSP"/>
    <property type="match status" value="1"/>
</dbReference>
<accession>A0ABM9PM87</accession>
<comment type="caution">
    <text evidence="2">The sequence shown here is derived from an EMBL/GenBank/DDBJ whole genome shotgun (WGS) entry which is preliminary data.</text>
</comment>
<organism evidence="2 3">
    <name type="scientific">Tenacibaculum vairaonense</name>
    <dbReference type="NCBI Taxonomy" id="3137860"/>
    <lineage>
        <taxon>Bacteria</taxon>
        <taxon>Pseudomonadati</taxon>
        <taxon>Bacteroidota</taxon>
        <taxon>Flavobacteriia</taxon>
        <taxon>Flavobacteriales</taxon>
        <taxon>Flavobacteriaceae</taxon>
        <taxon>Tenacibaculum</taxon>
    </lineage>
</organism>
<protein>
    <submittedName>
        <fullName evidence="2">Cold-shock DNA-binding protein</fullName>
    </submittedName>
</protein>
<dbReference type="InterPro" id="IPR011129">
    <property type="entry name" value="CSD"/>
</dbReference>
<dbReference type="InterPro" id="IPR002059">
    <property type="entry name" value="CSP_DNA-bd"/>
</dbReference>
<dbReference type="InterPro" id="IPR050181">
    <property type="entry name" value="Cold_shock_domain"/>
</dbReference>